<evidence type="ECO:0000256" key="10">
    <source>
        <dbReference type="ARBA" id="ARBA00029362"/>
    </source>
</evidence>
<proteinExistence type="inferred from homology"/>
<feature type="compositionally biased region" description="Polar residues" evidence="12">
    <location>
        <begin position="147"/>
        <end position="162"/>
    </location>
</feature>
<keyword evidence="8" id="KW-0653">Protein transport</keyword>
<evidence type="ECO:0000256" key="4">
    <source>
        <dbReference type="ARBA" id="ARBA00022490"/>
    </source>
</evidence>
<feature type="region of interest" description="Disordered" evidence="12">
    <location>
        <begin position="1"/>
        <end position="99"/>
    </location>
</feature>
<feature type="compositionally biased region" description="Low complexity" evidence="12">
    <location>
        <begin position="14"/>
        <end position="31"/>
    </location>
</feature>
<sequence>MASNHGRKQSLAESPGGSSPSPSPEPFGQSPKPRKTSKFLSMTRNRKSSSTPSIPTDSYTSEFGLDYPSNTANAQSPPSSPPQPVSSRTRSERPVASASELQHLQSLYSSTSNTSLVGDLPTRVSGWFAHTFSSSNDLSLPNILAQHGSSPRNNSIGDTSAPSPRKLTGPAALIAAAKHGKGTLDKAMRYLLDSDASPDKCIDPIWLMGVMHPGWEPPEMDDKRLSTSMTEPEIAARKKKETKNGRGRAGSWRSSFGSPAPIEAHSALPSNLNSSQGSSSAKPAPAPLHWPPAFFLDYTSRIWLTYRSQLTTPITNASLADLEPCSILDVGRKAYGGSTNDPGGSQSHSEASESKSLAIIKKPWHWGSAERTWHSDSGWGCMLRTGQSLLANALIGVHLGREWRRPRHPVATADYANYVRILTWFFDTPAPQAPFSVHRMALAGKELGTDVGQWFGPSIAAGAIRTLASSFPECRLGVALATDSTLYQNEIFAASHGDKSLYPRRQHATRWGDRPVLLLLGIRLGLDGVNPIYYDSIKMLYTFPQSVGIAGGRPSSSYYFVGSQNDSLFYLDPHHSRPAIPLRPAPPPTAARQSEPAEQQTKAKTREYYPNRGSISSLRPAPSAPLSPSPLQHRVHSRSSVDSSASSNPAASSGVGGVGAGSVEELEDDGEMEDARSPPPLYEQHAVHRVVAVAPPPEDPPMPPKVILDPVQLHYCNAYSAAEIETFHCDRVRKMPLSGLDPSMLIGFVCRDENDWLDFKKRVAELPKTIFSIENEPPTWPSDSDDDMGFESMSEPEKAETDQEGAEDDTLANVDENEEVDVDADMEHDTQDAGGAK</sequence>
<feature type="region of interest" description="Disordered" evidence="12">
    <location>
        <begin position="773"/>
        <end position="837"/>
    </location>
</feature>
<feature type="compositionally biased region" description="Low complexity" evidence="12">
    <location>
        <begin position="270"/>
        <end position="280"/>
    </location>
</feature>
<feature type="compositionally biased region" description="Acidic residues" evidence="12">
    <location>
        <begin position="802"/>
        <end position="824"/>
    </location>
</feature>
<dbReference type="PANTHER" id="PTHR22624:SF49">
    <property type="entry name" value="CYSTEINE PROTEASE"/>
    <property type="match status" value="1"/>
</dbReference>
<dbReference type="GO" id="GO:0005634">
    <property type="term" value="C:nucleus"/>
    <property type="evidence" value="ECO:0007669"/>
    <property type="project" value="UniProtKB-SubCell"/>
</dbReference>
<evidence type="ECO:0000256" key="7">
    <source>
        <dbReference type="ARBA" id="ARBA00022807"/>
    </source>
</evidence>
<keyword evidence="7" id="KW-0788">Thiol protease</keyword>
<dbReference type="GO" id="GO:0000045">
    <property type="term" value="P:autophagosome assembly"/>
    <property type="evidence" value="ECO:0007669"/>
    <property type="project" value="TreeGrafter"/>
</dbReference>
<name>A0A9P6CSX4_9AGAR</name>
<comment type="caution">
    <text evidence="14">The sequence shown here is derived from an EMBL/GenBank/DDBJ whole genome shotgun (WGS) entry which is preliminary data.</text>
</comment>
<feature type="compositionally biased region" description="Low complexity" evidence="12">
    <location>
        <begin position="68"/>
        <end position="77"/>
    </location>
</feature>
<reference evidence="14" key="1">
    <citation type="submission" date="2020-11" db="EMBL/GenBank/DDBJ databases">
        <authorList>
            <consortium name="DOE Joint Genome Institute"/>
            <person name="Ahrendt S."/>
            <person name="Riley R."/>
            <person name="Andreopoulos W."/>
            <person name="Labutti K."/>
            <person name="Pangilinan J."/>
            <person name="Ruiz-Duenas F.J."/>
            <person name="Barrasa J.M."/>
            <person name="Sanchez-Garcia M."/>
            <person name="Camarero S."/>
            <person name="Miyauchi S."/>
            <person name="Serrano A."/>
            <person name="Linde D."/>
            <person name="Babiker R."/>
            <person name="Drula E."/>
            <person name="Ayuso-Fernandez I."/>
            <person name="Pacheco R."/>
            <person name="Padilla G."/>
            <person name="Ferreira P."/>
            <person name="Barriuso J."/>
            <person name="Kellner H."/>
            <person name="Castanera R."/>
            <person name="Alfaro M."/>
            <person name="Ramirez L."/>
            <person name="Pisabarro A.G."/>
            <person name="Kuo A."/>
            <person name="Tritt A."/>
            <person name="Lipzen A."/>
            <person name="He G."/>
            <person name="Yan M."/>
            <person name="Ng V."/>
            <person name="Cullen D."/>
            <person name="Martin F."/>
            <person name="Rosso M.-N."/>
            <person name="Henrissat B."/>
            <person name="Hibbett D."/>
            <person name="Martinez A.T."/>
            <person name="Grigoriev I.V."/>
        </authorList>
    </citation>
    <scope>NUCLEOTIDE SEQUENCE</scope>
    <source>
        <strain evidence="14">CIRM-BRFM 674</strain>
    </source>
</reference>
<evidence type="ECO:0000259" key="13">
    <source>
        <dbReference type="Pfam" id="PF03416"/>
    </source>
</evidence>
<organism evidence="14 15">
    <name type="scientific">Pholiota conissans</name>
    <dbReference type="NCBI Taxonomy" id="109636"/>
    <lineage>
        <taxon>Eukaryota</taxon>
        <taxon>Fungi</taxon>
        <taxon>Dikarya</taxon>
        <taxon>Basidiomycota</taxon>
        <taxon>Agaricomycotina</taxon>
        <taxon>Agaricomycetes</taxon>
        <taxon>Agaricomycetidae</taxon>
        <taxon>Agaricales</taxon>
        <taxon>Agaricineae</taxon>
        <taxon>Strophariaceae</taxon>
        <taxon>Pholiota</taxon>
    </lineage>
</organism>
<dbReference type="InterPro" id="IPR005078">
    <property type="entry name" value="Peptidase_C54"/>
</dbReference>
<dbReference type="OrthoDB" id="2960936at2759"/>
<dbReference type="Proteomes" id="UP000807469">
    <property type="component" value="Unassembled WGS sequence"/>
</dbReference>
<protein>
    <recommendedName>
        <fullName evidence="11">Cysteine protease</fullName>
        <ecNumber evidence="11">3.4.22.-</ecNumber>
    </recommendedName>
</protein>
<dbReference type="GO" id="GO:0035973">
    <property type="term" value="P:aggrephagy"/>
    <property type="evidence" value="ECO:0007669"/>
    <property type="project" value="TreeGrafter"/>
</dbReference>
<evidence type="ECO:0000313" key="14">
    <source>
        <dbReference type="EMBL" id="KAF9477817.1"/>
    </source>
</evidence>
<keyword evidence="3" id="KW-0813">Transport</keyword>
<dbReference type="GO" id="GO:0004197">
    <property type="term" value="F:cysteine-type endopeptidase activity"/>
    <property type="evidence" value="ECO:0007669"/>
    <property type="project" value="TreeGrafter"/>
</dbReference>
<feature type="domain" description="Peptidase C54 catalytic" evidence="13">
    <location>
        <begin position="707"/>
        <end position="761"/>
    </location>
</feature>
<evidence type="ECO:0000256" key="1">
    <source>
        <dbReference type="ARBA" id="ARBA00004329"/>
    </source>
</evidence>
<keyword evidence="4 11" id="KW-0963">Cytoplasm</keyword>
<dbReference type="GO" id="GO:0015031">
    <property type="term" value="P:protein transport"/>
    <property type="evidence" value="ECO:0007669"/>
    <property type="project" value="UniProtKB-KW"/>
</dbReference>
<keyword evidence="15" id="KW-1185">Reference proteome</keyword>
<feature type="compositionally biased region" description="Low complexity" evidence="12">
    <location>
        <begin position="638"/>
        <end position="653"/>
    </location>
</feature>
<feature type="region of interest" description="Disordered" evidence="12">
    <location>
        <begin position="216"/>
        <end position="284"/>
    </location>
</feature>
<evidence type="ECO:0000256" key="5">
    <source>
        <dbReference type="ARBA" id="ARBA00022670"/>
    </source>
</evidence>
<comment type="function">
    <text evidence="11">Required for selective autophagic degradation of the nucleus (nucleophagy) as well as for mitophagy which contributes to regulate mitochondrial quantity and quality by eliminating the mitochondria to a basal level to fulfill cellular energy requirements and preventing excess ROS production.</text>
</comment>
<gene>
    <name evidence="14" type="ORF">BDN70DRAFT_91074</name>
</gene>
<keyword evidence="11" id="KW-0539">Nucleus</keyword>
<dbReference type="GO" id="GO:0000407">
    <property type="term" value="C:phagophore assembly site"/>
    <property type="evidence" value="ECO:0007669"/>
    <property type="project" value="UniProtKB-SubCell"/>
</dbReference>
<dbReference type="GO" id="GO:0019786">
    <property type="term" value="F:protein-phosphatidylethanolamide deconjugating activity"/>
    <property type="evidence" value="ECO:0007669"/>
    <property type="project" value="InterPro"/>
</dbReference>
<dbReference type="AlphaFoldDB" id="A0A9P6CSX4"/>
<dbReference type="InterPro" id="IPR046792">
    <property type="entry name" value="Peptidase_C54_cat"/>
</dbReference>
<dbReference type="GO" id="GO:0016485">
    <property type="term" value="P:protein processing"/>
    <property type="evidence" value="ECO:0007669"/>
    <property type="project" value="TreeGrafter"/>
</dbReference>
<keyword evidence="6 11" id="KW-0378">Hydrolase</keyword>
<evidence type="ECO:0000256" key="3">
    <source>
        <dbReference type="ARBA" id="ARBA00022448"/>
    </source>
</evidence>
<evidence type="ECO:0000313" key="15">
    <source>
        <dbReference type="Proteomes" id="UP000807469"/>
    </source>
</evidence>
<dbReference type="EMBL" id="MU155250">
    <property type="protein sequence ID" value="KAF9477817.1"/>
    <property type="molecule type" value="Genomic_DNA"/>
</dbReference>
<evidence type="ECO:0000256" key="9">
    <source>
        <dbReference type="ARBA" id="ARBA00023006"/>
    </source>
</evidence>
<feature type="region of interest" description="Disordered" evidence="12">
    <location>
        <begin position="145"/>
        <end position="164"/>
    </location>
</feature>
<dbReference type="PANTHER" id="PTHR22624">
    <property type="entry name" value="CYSTEINE PROTEASE ATG4"/>
    <property type="match status" value="1"/>
</dbReference>
<feature type="compositionally biased region" description="Polar residues" evidence="12">
    <location>
        <begin position="38"/>
        <end position="61"/>
    </location>
</feature>
<evidence type="ECO:0000256" key="12">
    <source>
        <dbReference type="SAM" id="MobiDB-lite"/>
    </source>
</evidence>
<evidence type="ECO:0000256" key="8">
    <source>
        <dbReference type="ARBA" id="ARBA00022927"/>
    </source>
</evidence>
<keyword evidence="9" id="KW-0072">Autophagy</keyword>
<comment type="subcellular location">
    <subcellularLocation>
        <location evidence="11">Nucleus</location>
    </subcellularLocation>
    <subcellularLocation>
        <location evidence="11">Cytoplasm</location>
    </subcellularLocation>
    <subcellularLocation>
        <location evidence="1">Preautophagosomal structure</location>
    </subcellularLocation>
</comment>
<dbReference type="Pfam" id="PF03416">
    <property type="entry name" value="Peptidase_C54"/>
    <property type="match status" value="2"/>
</dbReference>
<evidence type="ECO:0000256" key="2">
    <source>
        <dbReference type="ARBA" id="ARBA00010958"/>
    </source>
</evidence>
<feature type="region of interest" description="Disordered" evidence="12">
    <location>
        <begin position="572"/>
        <end position="679"/>
    </location>
</feature>
<keyword evidence="5 11" id="KW-0645">Protease</keyword>
<dbReference type="SUPFAM" id="SSF54001">
    <property type="entry name" value="Cysteine proteinases"/>
    <property type="match status" value="2"/>
</dbReference>
<feature type="domain" description="Peptidase C54 catalytic" evidence="13">
    <location>
        <begin position="293"/>
        <end position="610"/>
    </location>
</feature>
<dbReference type="InterPro" id="IPR038765">
    <property type="entry name" value="Papain-like_cys_pep_sf"/>
</dbReference>
<dbReference type="GO" id="GO:0000423">
    <property type="term" value="P:mitophagy"/>
    <property type="evidence" value="ECO:0007669"/>
    <property type="project" value="TreeGrafter"/>
</dbReference>
<comment type="similarity">
    <text evidence="2 11">Belongs to the peptidase C54 family.</text>
</comment>
<evidence type="ECO:0000256" key="11">
    <source>
        <dbReference type="RuleBase" id="RU363115"/>
    </source>
</evidence>
<accession>A0A9P6CSX4</accession>
<dbReference type="GO" id="GO:0034727">
    <property type="term" value="P:piecemeal microautophagy of the nucleus"/>
    <property type="evidence" value="ECO:0007669"/>
    <property type="project" value="TreeGrafter"/>
</dbReference>
<comment type="catalytic activity">
    <reaction evidence="10">
        <text>[protein]-C-terminal L-amino acid-glycyl-phosphatidylethanolamide + H2O = [protein]-C-terminal L-amino acid-glycine + a 1,2-diacyl-sn-glycero-3-phosphoethanolamine</text>
        <dbReference type="Rhea" id="RHEA:67548"/>
        <dbReference type="Rhea" id="RHEA-COMP:17323"/>
        <dbReference type="Rhea" id="RHEA-COMP:17324"/>
        <dbReference type="ChEBI" id="CHEBI:15377"/>
        <dbReference type="ChEBI" id="CHEBI:64612"/>
        <dbReference type="ChEBI" id="CHEBI:172940"/>
        <dbReference type="ChEBI" id="CHEBI:172941"/>
    </reaction>
    <physiologicalReaction direction="left-to-right" evidence="10">
        <dbReference type="Rhea" id="RHEA:67549"/>
    </physiologicalReaction>
</comment>
<evidence type="ECO:0000256" key="6">
    <source>
        <dbReference type="ARBA" id="ARBA00022801"/>
    </source>
</evidence>
<dbReference type="EC" id="3.4.22.-" evidence="11"/>